<gene>
    <name evidence="3" type="ORF">TUM19329_23800</name>
</gene>
<name>A0A6F8T6E0_9GAMM</name>
<dbReference type="EMBL" id="AP022839">
    <property type="protein sequence ID" value="BCA96019.1"/>
    <property type="molecule type" value="Genomic_DNA"/>
</dbReference>
<feature type="transmembrane region" description="Helical" evidence="1">
    <location>
        <begin position="20"/>
        <end position="37"/>
    </location>
</feature>
<accession>A0A6F8T6E0</accession>
<evidence type="ECO:0000313" key="4">
    <source>
        <dbReference type="Proteomes" id="UP000502894"/>
    </source>
</evidence>
<evidence type="ECO:0000313" key="3">
    <source>
        <dbReference type="EMBL" id="BCA96019.1"/>
    </source>
</evidence>
<reference evidence="3" key="1">
    <citation type="journal article" date="2020" name="Microbiol. Resour. Announc.">
        <title>Complete Genome Sequence of Novel Psychrotolerant Legionella Strain TUM19329, Isolated from Antarctic Lake Sediment.</title>
        <authorList>
            <person name="Shimada S."/>
            <person name="Nakai R."/>
            <person name="Aoki K."/>
            <person name="Shimoeda N."/>
            <person name="Ohno G."/>
            <person name="Miyazaki Y."/>
            <person name="Kudoh S."/>
            <person name="Imura S."/>
            <person name="Watanabe K."/>
            <person name="Ishii Y."/>
            <person name="Tateda K."/>
        </authorList>
    </citation>
    <scope>NUCLEOTIDE SEQUENCE [LARGE SCALE GENOMIC DNA]</scope>
    <source>
        <strain evidence="3">TUM19329</strain>
    </source>
</reference>
<sequence>MEGTFSSDKDPYPITFNRKWSIFSSYFIFSDSFIFVYKEIKNDGVLSARVTLANTYSYAGFRESLASNTKHVGIYSKPEPGGKLAMYKLRVSIVNIDALAICTILTDVRTSKQIRIIMNILLFLLMNLLSLTVTAETAGCILTDQNTQLSGTIHIETFPGLPEYKSIEKGDHPETYWILVTKKTYCVQGEDFINTGKVITEDNQSRFQLILTPELYKQGKKFLNSKVIVEGSLLFAHTGHHHTPLLVQVTEINLQ</sequence>
<dbReference type="AlphaFoldDB" id="A0A6F8T6E0"/>
<evidence type="ECO:0000259" key="2">
    <source>
        <dbReference type="Pfam" id="PF14485"/>
    </source>
</evidence>
<keyword evidence="1" id="KW-0472">Membrane</keyword>
<protein>
    <recommendedName>
        <fullName evidence="2">DUF4431 domain-containing protein</fullName>
    </recommendedName>
</protein>
<organism evidence="3 4">
    <name type="scientific">Legionella antarctica</name>
    <dbReference type="NCBI Taxonomy" id="2708020"/>
    <lineage>
        <taxon>Bacteria</taxon>
        <taxon>Pseudomonadati</taxon>
        <taxon>Pseudomonadota</taxon>
        <taxon>Gammaproteobacteria</taxon>
        <taxon>Legionellales</taxon>
        <taxon>Legionellaceae</taxon>
        <taxon>Legionella</taxon>
    </lineage>
</organism>
<dbReference type="RefSeq" id="WP_173237460.1">
    <property type="nucleotide sequence ID" value="NZ_AP022839.1"/>
</dbReference>
<keyword evidence="1" id="KW-1133">Transmembrane helix</keyword>
<dbReference type="Pfam" id="PF14485">
    <property type="entry name" value="DUF4431"/>
    <property type="match status" value="1"/>
</dbReference>
<evidence type="ECO:0000256" key="1">
    <source>
        <dbReference type="SAM" id="Phobius"/>
    </source>
</evidence>
<keyword evidence="1" id="KW-0812">Transmembrane</keyword>
<dbReference type="KEGG" id="lant:TUM19329_23800"/>
<feature type="transmembrane region" description="Helical" evidence="1">
    <location>
        <begin position="116"/>
        <end position="135"/>
    </location>
</feature>
<dbReference type="InterPro" id="IPR027826">
    <property type="entry name" value="DUF4431"/>
</dbReference>
<keyword evidence="4" id="KW-1185">Reference proteome</keyword>
<dbReference type="Proteomes" id="UP000502894">
    <property type="component" value="Chromosome"/>
</dbReference>
<feature type="domain" description="DUF4431" evidence="2">
    <location>
        <begin position="208"/>
        <end position="253"/>
    </location>
</feature>
<proteinExistence type="predicted"/>